<dbReference type="Proteomes" id="UP001303160">
    <property type="component" value="Unassembled WGS sequence"/>
</dbReference>
<evidence type="ECO:0000259" key="1">
    <source>
        <dbReference type="Pfam" id="PF06985"/>
    </source>
</evidence>
<dbReference type="AlphaFoldDB" id="A0AAN6XH66"/>
<gene>
    <name evidence="2" type="ORF">QBC40DRAFT_307458</name>
</gene>
<proteinExistence type="predicted"/>
<reference evidence="2" key="2">
    <citation type="submission" date="2023-05" db="EMBL/GenBank/DDBJ databases">
        <authorList>
            <consortium name="Lawrence Berkeley National Laboratory"/>
            <person name="Steindorff A."/>
            <person name="Hensen N."/>
            <person name="Bonometti L."/>
            <person name="Westerberg I."/>
            <person name="Brannstrom I.O."/>
            <person name="Guillou S."/>
            <person name="Cros-Aarteil S."/>
            <person name="Calhoun S."/>
            <person name="Haridas S."/>
            <person name="Kuo A."/>
            <person name="Mondo S."/>
            <person name="Pangilinan J."/>
            <person name="Riley R."/>
            <person name="Labutti K."/>
            <person name="Andreopoulos B."/>
            <person name="Lipzen A."/>
            <person name="Chen C."/>
            <person name="Yanf M."/>
            <person name="Daum C."/>
            <person name="Ng V."/>
            <person name="Clum A."/>
            <person name="Ohm R."/>
            <person name="Martin F."/>
            <person name="Silar P."/>
            <person name="Natvig D."/>
            <person name="Lalanne C."/>
            <person name="Gautier V."/>
            <person name="Ament-Velasquez S.L."/>
            <person name="Kruys A."/>
            <person name="Hutchinson M.I."/>
            <person name="Powell A.J."/>
            <person name="Barry K."/>
            <person name="Miller A.N."/>
            <person name="Grigoriev I.V."/>
            <person name="Debuchy R."/>
            <person name="Gladieux P."/>
            <person name="Thoren M.H."/>
            <person name="Johannesson H."/>
        </authorList>
    </citation>
    <scope>NUCLEOTIDE SEQUENCE</scope>
    <source>
        <strain evidence="2">CBS 315.58</strain>
    </source>
</reference>
<dbReference type="Pfam" id="PF06985">
    <property type="entry name" value="HET"/>
    <property type="match status" value="1"/>
</dbReference>
<dbReference type="InterPro" id="IPR010730">
    <property type="entry name" value="HET"/>
</dbReference>
<dbReference type="EMBL" id="MU863931">
    <property type="protein sequence ID" value="KAK4199501.1"/>
    <property type="molecule type" value="Genomic_DNA"/>
</dbReference>
<name>A0AAN6XH66_9PEZI</name>
<accession>A0AAN6XH66</accession>
<sequence>MWLINCENYQLEENDIDGPNPIPYFILSHTWGEDEVTFTDMTTSLDTAVHKKGFVKIRGVCDVALTYGCSHVWVDTCCIDKTSSAELTESINSMFHWYSKAEVCIVYLDDLTLTDGRSMPTEADLLPCRWFTRGWTLQELIAPEIISFYDRFWTFCGTKRDLLDAIHQITRVDLHVLQSPANLGQIPVGRKMSWAANRRSTRIEDTAYCLLGIFGIHMPLIYGEREKSFLRLQEHIAQTTNDMSLFAWKRPATEDMQVEYSGLLAKSPSWFEEAIAVEHSFDPVIPTPSWIITNAGLELHTALEWSQDLTGYRLYLHCKYEGVGDDDDPLVLSIWLRKTRSGFIRYKPSELSLTSQSVLTFGESALVRVATTLSPTDIMDTGSFYHPQSHLLNSSISFKWDNLRAAQLGFRFNRSYYPEHFWDSQRHCFFTSSSTRFVGLIEIKISRAASDSSPAWDATCFVVCGLMRAASRASGEADTPRPWLMPLRQHKDDSIEGLDGFKRSDLINPFMLSTIGFKLRSRFGGRPPSSGECVLQYADDGYLSFSVSVLSMHNQLAVGRTMSIIVTPVSISARTQ</sequence>
<protein>
    <submittedName>
        <fullName evidence="2">Vegetative incompatibility HET containing-domain protein</fullName>
    </submittedName>
</protein>
<evidence type="ECO:0000313" key="2">
    <source>
        <dbReference type="EMBL" id="KAK4199501.1"/>
    </source>
</evidence>
<dbReference type="PANTHER" id="PTHR10622">
    <property type="entry name" value="HET DOMAIN-CONTAINING PROTEIN"/>
    <property type="match status" value="1"/>
</dbReference>
<organism evidence="2 3">
    <name type="scientific">Triangularia verruculosa</name>
    <dbReference type="NCBI Taxonomy" id="2587418"/>
    <lineage>
        <taxon>Eukaryota</taxon>
        <taxon>Fungi</taxon>
        <taxon>Dikarya</taxon>
        <taxon>Ascomycota</taxon>
        <taxon>Pezizomycotina</taxon>
        <taxon>Sordariomycetes</taxon>
        <taxon>Sordariomycetidae</taxon>
        <taxon>Sordariales</taxon>
        <taxon>Podosporaceae</taxon>
        <taxon>Triangularia</taxon>
    </lineage>
</organism>
<keyword evidence="3" id="KW-1185">Reference proteome</keyword>
<feature type="domain" description="Heterokaryon incompatibility" evidence="1">
    <location>
        <begin position="24"/>
        <end position="111"/>
    </location>
</feature>
<reference evidence="2" key="1">
    <citation type="journal article" date="2023" name="Mol. Phylogenet. Evol.">
        <title>Genome-scale phylogeny and comparative genomics of the fungal order Sordariales.</title>
        <authorList>
            <person name="Hensen N."/>
            <person name="Bonometti L."/>
            <person name="Westerberg I."/>
            <person name="Brannstrom I.O."/>
            <person name="Guillou S."/>
            <person name="Cros-Aarteil S."/>
            <person name="Calhoun S."/>
            <person name="Haridas S."/>
            <person name="Kuo A."/>
            <person name="Mondo S."/>
            <person name="Pangilinan J."/>
            <person name="Riley R."/>
            <person name="LaButti K."/>
            <person name="Andreopoulos B."/>
            <person name="Lipzen A."/>
            <person name="Chen C."/>
            <person name="Yan M."/>
            <person name="Daum C."/>
            <person name="Ng V."/>
            <person name="Clum A."/>
            <person name="Steindorff A."/>
            <person name="Ohm R.A."/>
            <person name="Martin F."/>
            <person name="Silar P."/>
            <person name="Natvig D.O."/>
            <person name="Lalanne C."/>
            <person name="Gautier V."/>
            <person name="Ament-Velasquez S.L."/>
            <person name="Kruys A."/>
            <person name="Hutchinson M.I."/>
            <person name="Powell A.J."/>
            <person name="Barry K."/>
            <person name="Miller A.N."/>
            <person name="Grigoriev I.V."/>
            <person name="Debuchy R."/>
            <person name="Gladieux P."/>
            <person name="Hiltunen Thoren M."/>
            <person name="Johannesson H."/>
        </authorList>
    </citation>
    <scope>NUCLEOTIDE SEQUENCE</scope>
    <source>
        <strain evidence="2">CBS 315.58</strain>
    </source>
</reference>
<evidence type="ECO:0000313" key="3">
    <source>
        <dbReference type="Proteomes" id="UP001303160"/>
    </source>
</evidence>
<comment type="caution">
    <text evidence="2">The sequence shown here is derived from an EMBL/GenBank/DDBJ whole genome shotgun (WGS) entry which is preliminary data.</text>
</comment>
<dbReference type="PANTHER" id="PTHR10622:SF12">
    <property type="entry name" value="HET DOMAIN-CONTAINING PROTEIN"/>
    <property type="match status" value="1"/>
</dbReference>